<name>A0ABV6HDX1_9SPHI</name>
<accession>A0ABV6HDX1</accession>
<dbReference type="InterPro" id="IPR001789">
    <property type="entry name" value="Sig_transdc_resp-reg_receiver"/>
</dbReference>
<feature type="domain" description="Histidine kinase" evidence="9">
    <location>
        <begin position="835"/>
        <end position="1047"/>
    </location>
</feature>
<dbReference type="SMART" id="SM00387">
    <property type="entry name" value="HATPase_c"/>
    <property type="match status" value="1"/>
</dbReference>
<dbReference type="Pfam" id="PF07495">
    <property type="entry name" value="Y_Y_Y"/>
    <property type="match status" value="1"/>
</dbReference>
<dbReference type="Gene3D" id="1.10.287.130">
    <property type="match status" value="1"/>
</dbReference>
<evidence type="ECO:0000256" key="2">
    <source>
        <dbReference type="ARBA" id="ARBA00012438"/>
    </source>
</evidence>
<dbReference type="SUPFAM" id="SSF63829">
    <property type="entry name" value="Calcium-dependent phosphotriesterase"/>
    <property type="match status" value="2"/>
</dbReference>
<dbReference type="InterPro" id="IPR018062">
    <property type="entry name" value="HTH_AraC-typ_CS"/>
</dbReference>
<dbReference type="InterPro" id="IPR036890">
    <property type="entry name" value="HATPase_C_sf"/>
</dbReference>
<dbReference type="SUPFAM" id="SSF52172">
    <property type="entry name" value="CheY-like"/>
    <property type="match status" value="1"/>
</dbReference>
<dbReference type="RefSeq" id="WP_130854851.1">
    <property type="nucleotide sequence ID" value="NZ_JBHLWO010000001.1"/>
</dbReference>
<evidence type="ECO:0000256" key="5">
    <source>
        <dbReference type="ARBA" id="ARBA00023125"/>
    </source>
</evidence>
<reference evidence="11 12" key="1">
    <citation type="submission" date="2024-09" db="EMBL/GenBank/DDBJ databases">
        <authorList>
            <person name="Sun Q."/>
            <person name="Mori K."/>
        </authorList>
    </citation>
    <scope>NUCLEOTIDE SEQUENCE [LARGE SCALE GENOMIC DNA]</scope>
    <source>
        <strain evidence="11 12">CCM 7765</strain>
    </source>
</reference>
<dbReference type="EMBL" id="JBHLWO010000001">
    <property type="protein sequence ID" value="MFC0317093.1"/>
    <property type="molecule type" value="Genomic_DNA"/>
</dbReference>
<dbReference type="Pfam" id="PF00512">
    <property type="entry name" value="HisKA"/>
    <property type="match status" value="1"/>
</dbReference>
<dbReference type="InterPro" id="IPR011123">
    <property type="entry name" value="Y_Y_Y"/>
</dbReference>
<evidence type="ECO:0000259" key="9">
    <source>
        <dbReference type="PROSITE" id="PS50109"/>
    </source>
</evidence>
<evidence type="ECO:0000256" key="4">
    <source>
        <dbReference type="ARBA" id="ARBA00023015"/>
    </source>
</evidence>
<dbReference type="Gene3D" id="1.10.10.60">
    <property type="entry name" value="Homeodomain-like"/>
    <property type="match status" value="1"/>
</dbReference>
<evidence type="ECO:0000256" key="1">
    <source>
        <dbReference type="ARBA" id="ARBA00000085"/>
    </source>
</evidence>
<dbReference type="SUPFAM" id="SSF63825">
    <property type="entry name" value="YWTD domain"/>
    <property type="match status" value="1"/>
</dbReference>
<dbReference type="PROSITE" id="PS01124">
    <property type="entry name" value="HTH_ARAC_FAMILY_2"/>
    <property type="match status" value="1"/>
</dbReference>
<evidence type="ECO:0000259" key="10">
    <source>
        <dbReference type="PROSITE" id="PS50110"/>
    </source>
</evidence>
<dbReference type="InterPro" id="IPR004358">
    <property type="entry name" value="Sig_transdc_His_kin-like_C"/>
</dbReference>
<dbReference type="Pfam" id="PF07494">
    <property type="entry name" value="Reg_prop"/>
    <property type="match status" value="3"/>
</dbReference>
<dbReference type="SMART" id="SM00388">
    <property type="entry name" value="HisKA"/>
    <property type="match status" value="1"/>
</dbReference>
<proteinExistence type="predicted"/>
<dbReference type="PRINTS" id="PR00344">
    <property type="entry name" value="BCTRLSENSOR"/>
</dbReference>
<comment type="catalytic activity">
    <reaction evidence="1">
        <text>ATP + protein L-histidine = ADP + protein N-phospho-L-histidine.</text>
        <dbReference type="EC" id="2.7.13.3"/>
    </reaction>
</comment>
<dbReference type="CDD" id="cd00082">
    <property type="entry name" value="HisKA"/>
    <property type="match status" value="1"/>
</dbReference>
<dbReference type="SMART" id="SM00448">
    <property type="entry name" value="REC"/>
    <property type="match status" value="1"/>
</dbReference>
<dbReference type="InterPro" id="IPR005467">
    <property type="entry name" value="His_kinase_dom"/>
</dbReference>
<evidence type="ECO:0000313" key="11">
    <source>
        <dbReference type="EMBL" id="MFC0317093.1"/>
    </source>
</evidence>
<dbReference type="PROSITE" id="PS50110">
    <property type="entry name" value="RESPONSE_REGULATORY"/>
    <property type="match status" value="1"/>
</dbReference>
<dbReference type="InterPro" id="IPR018060">
    <property type="entry name" value="HTH_AraC"/>
</dbReference>
<dbReference type="SUPFAM" id="SSF47384">
    <property type="entry name" value="Homodimeric domain of signal transducing histidine kinase"/>
    <property type="match status" value="1"/>
</dbReference>
<dbReference type="InterPro" id="IPR036097">
    <property type="entry name" value="HisK_dim/P_sf"/>
</dbReference>
<dbReference type="InterPro" id="IPR011006">
    <property type="entry name" value="CheY-like_superfamily"/>
</dbReference>
<dbReference type="InterPro" id="IPR013783">
    <property type="entry name" value="Ig-like_fold"/>
</dbReference>
<keyword evidence="3 7" id="KW-0597">Phosphoprotein</keyword>
<comment type="caution">
    <text evidence="11">The sequence shown here is derived from an EMBL/GenBank/DDBJ whole genome shotgun (WGS) entry which is preliminary data.</text>
</comment>
<dbReference type="Gene3D" id="2.130.10.10">
    <property type="entry name" value="YVTN repeat-like/Quinoprotein amine dehydrogenase"/>
    <property type="match status" value="3"/>
</dbReference>
<gene>
    <name evidence="11" type="ORF">ACFFI0_02185</name>
</gene>
<feature type="domain" description="HTH araC/xylS-type" evidence="8">
    <location>
        <begin position="1246"/>
        <end position="1344"/>
    </location>
</feature>
<sequence length="1356" mass="155027">MFYFYPSSGKKPVILILLIIVSLTVNAQFKRIGLKEGLSNNSVTTIFQDRYGFMWVGTFDGLNQYDGYQFRTFKNSLDDSLSLPNNRVSAIEEDGAANLWVGTKMGVYRLDKSKWSFFPLFYREENKPINPDRKVTTPINALLKMENGNLLICTAGQGLLLHDPNTNRAKQIPLKCDKQLTYQFHAQAAVMSSKQTVWVFVQNVGLMYYDATKGFLELVDHKVWQANCLVSDKQGSIWIGNNKGLHRLRKSQNNRFIYQHYAAIGSQPVMSLSLDKQGQIWVGSDGGGVFQINPQTEEHQGFFAGDAADNLSSAAVYAIYIDNADRKWIGTLRGGLNILDKTANRFKLVQRNGNHPNALSSNFIISFCEQDRDHVWIGTDGSGISLWNRSTNTFKNFKHDPHNSNSISNNYVVNIIKDDEENLWIATYGGGINKFNLRTRQFKRYRCVNTVYRYEEANVWALYKDSKGGIWAGTLSDGGLYRLNKKGDYFELADHSITNLLTITEDEDGQLWGGTFNSLIKIDLQAKQHVRFPLGSAIRAIKPSGKGKFWLATEGKGLMLFDKVKRSFKTYSESDGLPENAVLNILEDNSNHLWLSTFNGLSEFSPRDNTFRNFFAADGLQSNQFNYNAALKLSTGELLFGGINGFNIFLPETITSLESKAPLRITGIRINNKPIENSDLNTGESGLSEINTLKLPYDRAVLSVDFAALNYSFQDKINYAFYLAGWEDNWNYVGHTRSANYGKLPPGKYVLHIKASDADGQWMPNERLLYIQVSPPWWATWWAYGLYGILFLFTVTGYNRYRKSSLQLKYEVETAKMEKEKEHELNEKKIAFFTHVSHELRTPLTLIINPIRALLTKEKAQNLEILQSVYRNSKRLLSMVDQLLLFKKAESDLDNLKIVQLNTDELCQEIYQCYEQQAKLASIDFFLELPETTEPIYADREKIEVILFNLLTNAFKFTATRGTVTLKLRFHEDKVQFLVEDNGCGIPREYQNELFEKFARHAHGQQSGFGIGLYLSKKFAEQHVGTLDYFNRPDGGSTFILSLPRGRQHLQDRLIYEDIGQKSMFLEELLEEPISRPQIIDSYAKGKTMVPTTLITKKPLMMIIDDNQEIVDYLYRCFEPSFSLMVFHNAKDALAALPSKIADIVLCDVMMPDMDGLQFVEELKKNKLWHKIPVILLTASTSEENKLKGIELGADDYVSKPFNEVHLQARIQALLKQKKVIEETFYEQVTLSTRIGISEEEVAFLQRCEDIVLKHLHHEFTIKSLAAEIGMSHSALYKKIKSLSGRTANEFMRLIKLRKAAQTLLKEDVNINEVSIIAGFNDVKYFREQFQKEFSMTPSEYVRKYKGLFQKKYQIS</sequence>
<feature type="modified residue" description="4-aspartylphosphate" evidence="7">
    <location>
        <position position="1148"/>
    </location>
</feature>
<evidence type="ECO:0000256" key="6">
    <source>
        <dbReference type="ARBA" id="ARBA00023163"/>
    </source>
</evidence>
<dbReference type="SUPFAM" id="SSF55874">
    <property type="entry name" value="ATPase domain of HSP90 chaperone/DNA topoisomerase II/histidine kinase"/>
    <property type="match status" value="1"/>
</dbReference>
<dbReference type="Pfam" id="PF00072">
    <property type="entry name" value="Response_reg"/>
    <property type="match status" value="1"/>
</dbReference>
<keyword evidence="12" id="KW-1185">Reference proteome</keyword>
<evidence type="ECO:0000256" key="3">
    <source>
        <dbReference type="ARBA" id="ARBA00022553"/>
    </source>
</evidence>
<dbReference type="InterPro" id="IPR011110">
    <property type="entry name" value="Reg_prop"/>
</dbReference>
<dbReference type="InterPro" id="IPR003594">
    <property type="entry name" value="HATPase_dom"/>
</dbReference>
<dbReference type="PANTHER" id="PTHR43547">
    <property type="entry name" value="TWO-COMPONENT HISTIDINE KINASE"/>
    <property type="match status" value="1"/>
</dbReference>
<evidence type="ECO:0000313" key="12">
    <source>
        <dbReference type="Proteomes" id="UP001589774"/>
    </source>
</evidence>
<dbReference type="SUPFAM" id="SSF46689">
    <property type="entry name" value="Homeodomain-like"/>
    <property type="match status" value="1"/>
</dbReference>
<dbReference type="PANTHER" id="PTHR43547:SF2">
    <property type="entry name" value="HYBRID SIGNAL TRANSDUCTION HISTIDINE KINASE C"/>
    <property type="match status" value="1"/>
</dbReference>
<dbReference type="InterPro" id="IPR015943">
    <property type="entry name" value="WD40/YVTN_repeat-like_dom_sf"/>
</dbReference>
<dbReference type="PROSITE" id="PS50109">
    <property type="entry name" value="HIS_KIN"/>
    <property type="match status" value="1"/>
</dbReference>
<evidence type="ECO:0000259" key="8">
    <source>
        <dbReference type="PROSITE" id="PS01124"/>
    </source>
</evidence>
<dbReference type="Proteomes" id="UP001589774">
    <property type="component" value="Unassembled WGS sequence"/>
</dbReference>
<dbReference type="Gene3D" id="3.40.50.2300">
    <property type="match status" value="1"/>
</dbReference>
<organism evidence="11 12">
    <name type="scientific">Olivibacter oleidegradans</name>
    <dbReference type="NCBI Taxonomy" id="760123"/>
    <lineage>
        <taxon>Bacteria</taxon>
        <taxon>Pseudomonadati</taxon>
        <taxon>Bacteroidota</taxon>
        <taxon>Sphingobacteriia</taxon>
        <taxon>Sphingobacteriales</taxon>
        <taxon>Sphingobacteriaceae</taxon>
        <taxon>Olivibacter</taxon>
    </lineage>
</organism>
<dbReference type="InterPro" id="IPR009057">
    <property type="entry name" value="Homeodomain-like_sf"/>
</dbReference>
<dbReference type="Gene3D" id="2.60.40.10">
    <property type="entry name" value="Immunoglobulins"/>
    <property type="match status" value="1"/>
</dbReference>
<dbReference type="CDD" id="cd00075">
    <property type="entry name" value="HATPase"/>
    <property type="match status" value="1"/>
</dbReference>
<dbReference type="CDD" id="cd17574">
    <property type="entry name" value="REC_OmpR"/>
    <property type="match status" value="1"/>
</dbReference>
<keyword evidence="6" id="KW-0804">Transcription</keyword>
<dbReference type="Pfam" id="PF12833">
    <property type="entry name" value="HTH_18"/>
    <property type="match status" value="1"/>
</dbReference>
<dbReference type="Pfam" id="PF02518">
    <property type="entry name" value="HATPase_c"/>
    <property type="match status" value="1"/>
</dbReference>
<protein>
    <recommendedName>
        <fullName evidence="2">histidine kinase</fullName>
        <ecNumber evidence="2">2.7.13.3</ecNumber>
    </recommendedName>
</protein>
<dbReference type="PROSITE" id="PS00041">
    <property type="entry name" value="HTH_ARAC_FAMILY_1"/>
    <property type="match status" value="1"/>
</dbReference>
<keyword evidence="5" id="KW-0238">DNA-binding</keyword>
<dbReference type="InterPro" id="IPR003661">
    <property type="entry name" value="HisK_dim/P_dom"/>
</dbReference>
<dbReference type="EC" id="2.7.13.3" evidence="2"/>
<dbReference type="Gene3D" id="3.30.565.10">
    <property type="entry name" value="Histidine kinase-like ATPase, C-terminal domain"/>
    <property type="match status" value="1"/>
</dbReference>
<keyword evidence="4" id="KW-0805">Transcription regulation</keyword>
<dbReference type="SMART" id="SM00342">
    <property type="entry name" value="HTH_ARAC"/>
    <property type="match status" value="1"/>
</dbReference>
<evidence type="ECO:0000256" key="7">
    <source>
        <dbReference type="PROSITE-ProRule" id="PRU00169"/>
    </source>
</evidence>
<feature type="domain" description="Response regulatory" evidence="10">
    <location>
        <begin position="1100"/>
        <end position="1215"/>
    </location>
</feature>